<dbReference type="PANTHER" id="PTHR11102:SF160">
    <property type="entry name" value="ERAD-ASSOCIATED E3 UBIQUITIN-PROTEIN LIGASE COMPONENT HRD3"/>
    <property type="match status" value="1"/>
</dbReference>
<proteinExistence type="predicted"/>
<dbReference type="SUPFAM" id="SSF81901">
    <property type="entry name" value="HCP-like"/>
    <property type="match status" value="1"/>
</dbReference>
<comment type="caution">
    <text evidence="1">The sequence shown here is derived from an EMBL/GenBank/DDBJ whole genome shotgun (WGS) entry which is preliminary data.</text>
</comment>
<dbReference type="InterPro" id="IPR006597">
    <property type="entry name" value="Sel1-like"/>
</dbReference>
<name>A0AA90KQ02_ACIBA</name>
<reference evidence="1" key="1">
    <citation type="submission" date="2023-01" db="EMBL/GenBank/DDBJ databases">
        <title>Genomic dissection of endemic carbapenem resistance: metallo-beta-lactamase gene dissemination through clonal, plasmid and integron transfer pathways.</title>
        <authorList>
            <person name="Macesic N."/>
        </authorList>
    </citation>
    <scope>NUCLEOTIDE SEQUENCE</scope>
    <source>
        <strain evidence="1">CPO519</strain>
    </source>
</reference>
<dbReference type="InterPro" id="IPR050767">
    <property type="entry name" value="Sel1_AlgK"/>
</dbReference>
<accession>A0AA90KQ02</accession>
<dbReference type="InterPro" id="IPR011990">
    <property type="entry name" value="TPR-like_helical_dom_sf"/>
</dbReference>
<sequence>MQNLSEAQYNLANIYSDGNLVKQDNEKALELYIQLAEKGVPEAQNNLAYMYANVYSDYEKAKFWFKKAADNGYKPAKEALEQFQ</sequence>
<dbReference type="PANTHER" id="PTHR11102">
    <property type="entry name" value="SEL-1-LIKE PROTEIN"/>
    <property type="match status" value="1"/>
</dbReference>
<dbReference type="AlphaFoldDB" id="A0AA90KQ02"/>
<organism evidence="1">
    <name type="scientific">Acinetobacter baumannii</name>
    <dbReference type="NCBI Taxonomy" id="470"/>
    <lineage>
        <taxon>Bacteria</taxon>
        <taxon>Pseudomonadati</taxon>
        <taxon>Pseudomonadota</taxon>
        <taxon>Gammaproteobacteria</taxon>
        <taxon>Moraxellales</taxon>
        <taxon>Moraxellaceae</taxon>
        <taxon>Acinetobacter</taxon>
        <taxon>Acinetobacter calcoaceticus/baumannii complex</taxon>
    </lineage>
</organism>
<evidence type="ECO:0008006" key="2">
    <source>
        <dbReference type="Google" id="ProtNLM"/>
    </source>
</evidence>
<protein>
    <recommendedName>
        <fullName evidence="2">Beta-lactamase</fullName>
    </recommendedName>
</protein>
<gene>
    <name evidence="1" type="ORF">P9867_20770</name>
</gene>
<dbReference type="Gene3D" id="1.25.40.10">
    <property type="entry name" value="Tetratricopeptide repeat domain"/>
    <property type="match status" value="1"/>
</dbReference>
<dbReference type="SMART" id="SM00671">
    <property type="entry name" value="SEL1"/>
    <property type="match status" value="2"/>
</dbReference>
<dbReference type="EMBL" id="JARTMM010000194">
    <property type="protein sequence ID" value="MDK4883946.1"/>
    <property type="molecule type" value="Genomic_DNA"/>
</dbReference>
<dbReference type="Pfam" id="PF08238">
    <property type="entry name" value="Sel1"/>
    <property type="match status" value="2"/>
</dbReference>
<evidence type="ECO:0000313" key="1">
    <source>
        <dbReference type="EMBL" id="MDK4883946.1"/>
    </source>
</evidence>